<protein>
    <recommendedName>
        <fullName evidence="7">Flagellar assembly protein FliH</fullName>
    </recommendedName>
</protein>
<keyword evidence="9" id="KW-0282">Flagellum</keyword>
<evidence type="ECO:0000259" key="8">
    <source>
        <dbReference type="Pfam" id="PF02108"/>
    </source>
</evidence>
<accession>A0A2N5MB59</accession>
<evidence type="ECO:0000313" key="10">
    <source>
        <dbReference type="Proteomes" id="UP000234748"/>
    </source>
</evidence>
<evidence type="ECO:0000256" key="1">
    <source>
        <dbReference type="ARBA" id="ARBA00003041"/>
    </source>
</evidence>
<dbReference type="Pfam" id="PF02108">
    <property type="entry name" value="FliH"/>
    <property type="match status" value="1"/>
</dbReference>
<dbReference type="PANTHER" id="PTHR34982">
    <property type="entry name" value="YOP PROTEINS TRANSLOCATION PROTEIN L"/>
    <property type="match status" value="1"/>
</dbReference>
<dbReference type="InterPro" id="IPR022524">
    <property type="entry name" value="FliH_Bacilli"/>
</dbReference>
<keyword evidence="3" id="KW-0813">Transport</keyword>
<proteinExistence type="inferred from homology"/>
<dbReference type="PANTHER" id="PTHR34982:SF1">
    <property type="entry name" value="FLAGELLAR ASSEMBLY PROTEIN FLIH"/>
    <property type="match status" value="1"/>
</dbReference>
<keyword evidence="6" id="KW-1006">Bacterial flagellum protein export</keyword>
<dbReference type="NCBIfam" id="TIGR03825">
    <property type="entry name" value="FliH_bacil"/>
    <property type="match status" value="1"/>
</dbReference>
<comment type="caution">
    <text evidence="9">The sequence shown here is derived from an EMBL/GenBank/DDBJ whole genome shotgun (WGS) entry which is preliminary data.</text>
</comment>
<comment type="similarity">
    <text evidence="2">Belongs to the FliH family.</text>
</comment>
<keyword evidence="4" id="KW-1005">Bacterial flagellum biogenesis</keyword>
<evidence type="ECO:0000256" key="7">
    <source>
        <dbReference type="NCBIfam" id="TIGR03825"/>
    </source>
</evidence>
<dbReference type="GO" id="GO:0044781">
    <property type="term" value="P:bacterial-type flagellum organization"/>
    <property type="evidence" value="ECO:0007669"/>
    <property type="project" value="UniProtKB-KW"/>
</dbReference>
<dbReference type="EMBL" id="PGUY01000003">
    <property type="protein sequence ID" value="PLT31545.1"/>
    <property type="molecule type" value="Genomic_DNA"/>
</dbReference>
<evidence type="ECO:0000256" key="2">
    <source>
        <dbReference type="ARBA" id="ARBA00006602"/>
    </source>
</evidence>
<comment type="function">
    <text evidence="1">Needed for flagellar regrowth and assembly.</text>
</comment>
<gene>
    <name evidence="9" type="primary">fliH</name>
    <name evidence="9" type="ORF">CUU66_01430</name>
</gene>
<reference evidence="9 10" key="1">
    <citation type="submission" date="2017-11" db="EMBL/GenBank/DDBJ databases">
        <title>Comparitive Functional Genomics of Dry Heat Resistant strains isolated from the Viking Spacecraft.</title>
        <authorList>
            <person name="Seuylemezian A."/>
            <person name="Cooper K."/>
            <person name="Vaishampayan P."/>
        </authorList>
    </citation>
    <scope>NUCLEOTIDE SEQUENCE [LARGE SCALE GENOMIC DNA]</scope>
    <source>
        <strain evidence="9 10">V1-29</strain>
    </source>
</reference>
<dbReference type="InterPro" id="IPR051472">
    <property type="entry name" value="T3SS_Stator/FliH"/>
</dbReference>
<organism evidence="9 10">
    <name type="scientific">Peribacillus deserti</name>
    <dbReference type="NCBI Taxonomy" id="673318"/>
    <lineage>
        <taxon>Bacteria</taxon>
        <taxon>Bacillati</taxon>
        <taxon>Bacillota</taxon>
        <taxon>Bacilli</taxon>
        <taxon>Bacillales</taxon>
        <taxon>Bacillaceae</taxon>
        <taxon>Peribacillus</taxon>
    </lineage>
</organism>
<keyword evidence="5" id="KW-0653">Protein transport</keyword>
<keyword evidence="9" id="KW-0969">Cilium</keyword>
<sequence>MTSLSRIIKSSYPIKEKEKKLIRIKSFNTSQEAFADDPATSADFLHESYLDDAKKQAEEIISLAHGQASQITSEIALQRQEWEHGELPLLKERAYQEGYNEGFEAGIKKGYSDISASIHTAKKVIDAAREDYKEHIESSEETILALSLKVAEKIIGEKLAESKASFLSLVKQAIKEAREYKEVQLHIHPAHFEFILSEKEKLTALFPKNSELYIYPDEELAETSCVIESSNGRIDASVDSQLCEIQEKLLGLLEGDQS</sequence>
<keyword evidence="9" id="KW-0966">Cell projection</keyword>
<keyword evidence="10" id="KW-1185">Reference proteome</keyword>
<dbReference type="InterPro" id="IPR018035">
    <property type="entry name" value="Flagellar_FliH/T3SS_HrpE"/>
</dbReference>
<dbReference type="OrthoDB" id="19020at2"/>
<evidence type="ECO:0000256" key="3">
    <source>
        <dbReference type="ARBA" id="ARBA00022448"/>
    </source>
</evidence>
<feature type="domain" description="Flagellar assembly protein FliH/Type III secretion system HrpE" evidence="8">
    <location>
        <begin position="121"/>
        <end position="243"/>
    </location>
</feature>
<dbReference type="GO" id="GO:0005829">
    <property type="term" value="C:cytosol"/>
    <property type="evidence" value="ECO:0007669"/>
    <property type="project" value="TreeGrafter"/>
</dbReference>
<evidence type="ECO:0000256" key="4">
    <source>
        <dbReference type="ARBA" id="ARBA00022795"/>
    </source>
</evidence>
<dbReference type="AlphaFoldDB" id="A0A2N5MB59"/>
<dbReference type="GO" id="GO:0015031">
    <property type="term" value="P:protein transport"/>
    <property type="evidence" value="ECO:0007669"/>
    <property type="project" value="UniProtKB-KW"/>
</dbReference>
<evidence type="ECO:0000256" key="6">
    <source>
        <dbReference type="ARBA" id="ARBA00023225"/>
    </source>
</evidence>
<name>A0A2N5MB59_9BACI</name>
<evidence type="ECO:0000313" key="9">
    <source>
        <dbReference type="EMBL" id="PLT31545.1"/>
    </source>
</evidence>
<evidence type="ECO:0000256" key="5">
    <source>
        <dbReference type="ARBA" id="ARBA00022927"/>
    </source>
</evidence>
<dbReference type="Proteomes" id="UP000234748">
    <property type="component" value="Unassembled WGS sequence"/>
</dbReference>